<keyword evidence="2" id="KW-1133">Transmembrane helix</keyword>
<comment type="caution">
    <text evidence="3">The sequence shown here is derived from an EMBL/GenBank/DDBJ whole genome shotgun (WGS) entry which is preliminary data.</text>
</comment>
<reference evidence="3 4" key="1">
    <citation type="submission" date="2022-04" db="EMBL/GenBank/DDBJ databases">
        <title>Positive selection, recombination, and allopatry shape intraspecific diversity of widespread and dominant cyanobacteria.</title>
        <authorList>
            <person name="Wei J."/>
            <person name="Shu W."/>
            <person name="Hu C."/>
        </authorList>
    </citation>
    <scope>NUCLEOTIDE SEQUENCE [LARGE SCALE GENOMIC DNA]</scope>
    <source>
        <strain evidence="3 4">GB2-A5</strain>
    </source>
</reference>
<keyword evidence="2" id="KW-0812">Transmembrane</keyword>
<accession>A0ABV0JSK8</accession>
<evidence type="ECO:0000313" key="3">
    <source>
        <dbReference type="EMBL" id="MEP0866444.1"/>
    </source>
</evidence>
<feature type="transmembrane region" description="Helical" evidence="2">
    <location>
        <begin position="12"/>
        <end position="31"/>
    </location>
</feature>
<evidence type="ECO:0000256" key="2">
    <source>
        <dbReference type="SAM" id="Phobius"/>
    </source>
</evidence>
<keyword evidence="2" id="KW-0472">Membrane</keyword>
<dbReference type="EMBL" id="JAMPKK010000043">
    <property type="protein sequence ID" value="MEP0866444.1"/>
    <property type="molecule type" value="Genomic_DNA"/>
</dbReference>
<evidence type="ECO:0000256" key="1">
    <source>
        <dbReference type="SAM" id="MobiDB-lite"/>
    </source>
</evidence>
<protein>
    <recommendedName>
        <fullName evidence="5">Low temperature-induced protein</fullName>
    </recommendedName>
</protein>
<dbReference type="RefSeq" id="WP_190422840.1">
    <property type="nucleotide sequence ID" value="NZ_JAMPKK010000043.1"/>
</dbReference>
<evidence type="ECO:0008006" key="5">
    <source>
        <dbReference type="Google" id="ProtNLM"/>
    </source>
</evidence>
<name>A0ABV0JSK8_9CYAN</name>
<feature type="region of interest" description="Disordered" evidence="1">
    <location>
        <begin position="100"/>
        <end position="134"/>
    </location>
</feature>
<dbReference type="Proteomes" id="UP001442494">
    <property type="component" value="Unassembled WGS sequence"/>
</dbReference>
<evidence type="ECO:0000313" key="4">
    <source>
        <dbReference type="Proteomes" id="UP001442494"/>
    </source>
</evidence>
<keyword evidence="4" id="KW-1185">Reference proteome</keyword>
<proteinExistence type="predicted"/>
<gene>
    <name evidence="3" type="ORF">NDI37_18460</name>
</gene>
<sequence>MNQTIKRLQNIGLRLVTVFLAAIAFLVIPAFSNSVSVQAQAAETRFDPADPYAIDSETIEKVKDMAEDHVGDRGSIGNTGLKNLKKLGENISETTDVIRSQRFDNDRGADMGDPRVVQDKNYEGISVTKDRAPR</sequence>
<organism evidence="3 4">
    <name type="scientific">Funiculus sociatus GB2-A5</name>
    <dbReference type="NCBI Taxonomy" id="2933946"/>
    <lineage>
        <taxon>Bacteria</taxon>
        <taxon>Bacillati</taxon>
        <taxon>Cyanobacteriota</taxon>
        <taxon>Cyanophyceae</taxon>
        <taxon>Coleofasciculales</taxon>
        <taxon>Coleofasciculaceae</taxon>
        <taxon>Funiculus</taxon>
    </lineage>
</organism>